<protein>
    <recommendedName>
        <fullName evidence="1">Reverse transcriptase domain-containing protein</fullName>
    </recommendedName>
</protein>
<proteinExistence type="predicted"/>
<feature type="domain" description="Reverse transcriptase" evidence="1">
    <location>
        <begin position="38"/>
        <end position="150"/>
    </location>
</feature>
<dbReference type="InterPro" id="IPR000477">
    <property type="entry name" value="RT_dom"/>
</dbReference>
<dbReference type="PANTHER" id="PTHR47027:SF20">
    <property type="entry name" value="REVERSE TRANSCRIPTASE-LIKE PROTEIN WITH RNA-DIRECTED DNA POLYMERASE DOMAIN"/>
    <property type="match status" value="1"/>
</dbReference>
<accession>A0AA88H8R0</accession>
<dbReference type="AlphaFoldDB" id="A0AA88H8R0"/>
<keyword evidence="3" id="KW-1185">Reference proteome</keyword>
<dbReference type="Pfam" id="PF00078">
    <property type="entry name" value="RVT_1"/>
    <property type="match status" value="1"/>
</dbReference>
<name>A0AA88H8R0_ARTSF</name>
<dbReference type="PANTHER" id="PTHR47027">
    <property type="entry name" value="REVERSE TRANSCRIPTASE DOMAIN-CONTAINING PROTEIN"/>
    <property type="match status" value="1"/>
</dbReference>
<reference evidence="2" key="1">
    <citation type="submission" date="2023-07" db="EMBL/GenBank/DDBJ databases">
        <title>Chromosome-level genome assembly of Artemia franciscana.</title>
        <authorList>
            <person name="Jo E."/>
        </authorList>
    </citation>
    <scope>NUCLEOTIDE SEQUENCE</scope>
    <source>
        <tissue evidence="2">Whole body</tissue>
    </source>
</reference>
<evidence type="ECO:0000313" key="2">
    <source>
        <dbReference type="EMBL" id="KAK2702891.1"/>
    </source>
</evidence>
<organism evidence="2 3">
    <name type="scientific">Artemia franciscana</name>
    <name type="common">Brine shrimp</name>
    <name type="synonym">Artemia sanfranciscana</name>
    <dbReference type="NCBI Taxonomy" id="6661"/>
    <lineage>
        <taxon>Eukaryota</taxon>
        <taxon>Metazoa</taxon>
        <taxon>Ecdysozoa</taxon>
        <taxon>Arthropoda</taxon>
        <taxon>Crustacea</taxon>
        <taxon>Branchiopoda</taxon>
        <taxon>Anostraca</taxon>
        <taxon>Artemiidae</taxon>
        <taxon>Artemia</taxon>
    </lineage>
</organism>
<gene>
    <name evidence="2" type="ORF">QYM36_018522</name>
</gene>
<sequence length="156" mass="18188">MVCKRKKAQHILSVLKELVMRGDRELRRLILQMDLLAIMNIDVVKAYDPVVRAILWVLIERKYGMSRQAVKIFENLHKDLKVVVKVDGELTKEIEMEKALRQRDPLSPCLFEIYMDPLFKYVESKIQALFLTNGMNLKALAFMDDGNFFLGDLEDV</sequence>
<evidence type="ECO:0000259" key="1">
    <source>
        <dbReference type="Pfam" id="PF00078"/>
    </source>
</evidence>
<comment type="caution">
    <text evidence="2">The sequence shown here is derived from an EMBL/GenBank/DDBJ whole genome shotgun (WGS) entry which is preliminary data.</text>
</comment>
<evidence type="ECO:0000313" key="3">
    <source>
        <dbReference type="Proteomes" id="UP001187531"/>
    </source>
</evidence>
<dbReference type="EMBL" id="JAVRJZ010000138">
    <property type="protein sequence ID" value="KAK2702891.1"/>
    <property type="molecule type" value="Genomic_DNA"/>
</dbReference>
<dbReference type="Proteomes" id="UP001187531">
    <property type="component" value="Unassembled WGS sequence"/>
</dbReference>